<keyword evidence="1" id="KW-0472">Membrane</keyword>
<dbReference type="Proteomes" id="UP000308092">
    <property type="component" value="Unassembled WGS sequence"/>
</dbReference>
<dbReference type="InterPro" id="IPR008250">
    <property type="entry name" value="ATPase_P-typ_transduc_dom_A_sf"/>
</dbReference>
<reference evidence="3 4" key="1">
    <citation type="submission" date="2019-03" db="EMBL/GenBank/DDBJ databases">
        <title>The genome sequence of a newly discovered highly antifungal drug resistant Aspergillus species, Aspergillus tanneri NIH 1004.</title>
        <authorList>
            <person name="Mounaud S."/>
            <person name="Singh I."/>
            <person name="Joardar V."/>
            <person name="Pakala S."/>
            <person name="Pakala S."/>
            <person name="Venepally P."/>
            <person name="Hoover J."/>
            <person name="Nierman W."/>
            <person name="Chung J."/>
            <person name="Losada L."/>
        </authorList>
    </citation>
    <scope>NUCLEOTIDE SEQUENCE [LARGE SCALE GENOMIC DNA]</scope>
    <source>
        <strain evidence="3 4">NIH1004</strain>
    </source>
</reference>
<dbReference type="EMBL" id="SOSA01000172">
    <property type="protein sequence ID" value="THC95115.1"/>
    <property type="molecule type" value="Genomic_DNA"/>
</dbReference>
<organism evidence="3 4">
    <name type="scientific">Aspergillus tanneri</name>
    <dbReference type="NCBI Taxonomy" id="1220188"/>
    <lineage>
        <taxon>Eukaryota</taxon>
        <taxon>Fungi</taxon>
        <taxon>Dikarya</taxon>
        <taxon>Ascomycota</taxon>
        <taxon>Pezizomycotina</taxon>
        <taxon>Eurotiomycetes</taxon>
        <taxon>Eurotiomycetidae</taxon>
        <taxon>Eurotiales</taxon>
        <taxon>Aspergillaceae</taxon>
        <taxon>Aspergillus</taxon>
        <taxon>Aspergillus subgen. Circumdati</taxon>
    </lineage>
</organism>
<dbReference type="VEuPathDB" id="FungiDB:EYZ11_005399"/>
<evidence type="ECO:0000259" key="2">
    <source>
        <dbReference type="SMART" id="SM00831"/>
    </source>
</evidence>
<dbReference type="STRING" id="1220188.A0A4S3JIM8"/>
<keyword evidence="1" id="KW-0812">Transmembrane</keyword>
<dbReference type="InterPro" id="IPR004014">
    <property type="entry name" value="ATPase_P-typ_cation-transptr_N"/>
</dbReference>
<dbReference type="Pfam" id="PF00690">
    <property type="entry name" value="Cation_ATPase_N"/>
    <property type="match status" value="1"/>
</dbReference>
<evidence type="ECO:0000256" key="1">
    <source>
        <dbReference type="SAM" id="Phobius"/>
    </source>
</evidence>
<proteinExistence type="predicted"/>
<dbReference type="Gene3D" id="2.70.150.10">
    <property type="entry name" value="Calcium-transporting ATPase, cytoplasmic transduction domain A"/>
    <property type="match status" value="1"/>
</dbReference>
<dbReference type="AlphaFoldDB" id="A0A4S3JIM8"/>
<gene>
    <name evidence="3" type="ORF">EYZ11_005399</name>
</gene>
<feature type="transmembrane region" description="Helical" evidence="1">
    <location>
        <begin position="45"/>
        <end position="67"/>
    </location>
</feature>
<sequence length="222" mass="23552">MSSDGIFLFLGTQMSGLNHSEAEARVRIMGTNELTARKPLSSWRLILKILPSPFNVLLAAIAVASIVVPTRNWATFVLMIVIIVISSIVRFWQEYACTQAVVKLQEHMPESARVRRQLIKASEPVARIVAEIDVPKPHLAPGDVVLLSAGDTIPADCIILEAACLQVTQSILSGECAPVKKFPDLALPGHSDSILGASNTVFAGTSVISGSGVAVALATGDS</sequence>
<dbReference type="InterPro" id="IPR023298">
    <property type="entry name" value="ATPase_P-typ_TM_dom_sf"/>
</dbReference>
<dbReference type="GO" id="GO:0006811">
    <property type="term" value="P:monoatomic ion transport"/>
    <property type="evidence" value="ECO:0007669"/>
    <property type="project" value="UniProtKB-ARBA"/>
</dbReference>
<dbReference type="SUPFAM" id="SSF81665">
    <property type="entry name" value="Calcium ATPase, transmembrane domain M"/>
    <property type="match status" value="1"/>
</dbReference>
<dbReference type="InterPro" id="IPR059000">
    <property type="entry name" value="ATPase_P-type_domA"/>
</dbReference>
<feature type="transmembrane region" description="Helical" evidence="1">
    <location>
        <begin position="73"/>
        <end position="92"/>
    </location>
</feature>
<keyword evidence="4" id="KW-1185">Reference proteome</keyword>
<evidence type="ECO:0000313" key="4">
    <source>
        <dbReference type="Proteomes" id="UP000308092"/>
    </source>
</evidence>
<dbReference type="Pfam" id="PF00122">
    <property type="entry name" value="E1-E2_ATPase"/>
    <property type="match status" value="1"/>
</dbReference>
<name>A0A4S3JIM8_9EURO</name>
<evidence type="ECO:0000313" key="3">
    <source>
        <dbReference type="EMBL" id="THC95115.1"/>
    </source>
</evidence>
<keyword evidence="1" id="KW-1133">Transmembrane helix</keyword>
<dbReference type="PANTHER" id="PTHR42861">
    <property type="entry name" value="CALCIUM-TRANSPORTING ATPASE"/>
    <property type="match status" value="1"/>
</dbReference>
<dbReference type="SUPFAM" id="SSF81653">
    <property type="entry name" value="Calcium ATPase, transduction domain A"/>
    <property type="match status" value="1"/>
</dbReference>
<protein>
    <recommendedName>
        <fullName evidence="2">Cation-transporting P-type ATPase N-terminal domain-containing protein</fullName>
    </recommendedName>
</protein>
<comment type="caution">
    <text evidence="3">The sequence shown here is derived from an EMBL/GenBank/DDBJ whole genome shotgun (WGS) entry which is preliminary data.</text>
</comment>
<feature type="domain" description="Cation-transporting P-type ATPase N-terminal" evidence="2">
    <location>
        <begin position="1"/>
        <end position="70"/>
    </location>
</feature>
<accession>A0A4S3JIM8</accession>
<dbReference type="SMART" id="SM00831">
    <property type="entry name" value="Cation_ATPase_N"/>
    <property type="match status" value="1"/>
</dbReference>
<dbReference type="Gene3D" id="1.20.1110.10">
    <property type="entry name" value="Calcium-transporting ATPase, transmembrane domain"/>
    <property type="match status" value="1"/>
</dbReference>